<keyword evidence="14 16" id="KW-0472">Membrane</keyword>
<dbReference type="EC" id="2.4.1.12" evidence="4 16"/>
<comment type="pathway">
    <text evidence="2 16">Glycan metabolism; bacterial cellulose biosynthesis.</text>
</comment>
<feature type="transmembrane region" description="Helical" evidence="16">
    <location>
        <begin position="1437"/>
        <end position="1459"/>
    </location>
</feature>
<dbReference type="InterPro" id="IPR029044">
    <property type="entry name" value="Nucleotide-diphossugar_trans"/>
</dbReference>
<comment type="catalytic activity">
    <reaction evidence="15 16">
        <text>[(1-&gt;4)-beta-D-glucosyl](n) + UDP-alpha-D-glucose = [(1-&gt;4)-beta-D-glucosyl](n+1) + UDP + H(+)</text>
        <dbReference type="Rhea" id="RHEA:19929"/>
        <dbReference type="Rhea" id="RHEA-COMP:10033"/>
        <dbReference type="Rhea" id="RHEA-COMP:10034"/>
        <dbReference type="ChEBI" id="CHEBI:15378"/>
        <dbReference type="ChEBI" id="CHEBI:18246"/>
        <dbReference type="ChEBI" id="CHEBI:58223"/>
        <dbReference type="ChEBI" id="CHEBI:58885"/>
        <dbReference type="EC" id="2.4.1.12"/>
    </reaction>
</comment>
<evidence type="ECO:0000256" key="14">
    <source>
        <dbReference type="ARBA" id="ARBA00023136"/>
    </source>
</evidence>
<reference evidence="19 20" key="1">
    <citation type="submission" date="2019-08" db="EMBL/GenBank/DDBJ databases">
        <title>Draft genome analysis of Rheinheimera tangshanensis isolated from the roots of fresh rice plants (Oryza sativa).</title>
        <authorList>
            <person name="Yu Q."/>
            <person name="Qi Y."/>
            <person name="Zhang H."/>
            <person name="Pu J."/>
        </authorList>
    </citation>
    <scope>NUCLEOTIDE SEQUENCE [LARGE SCALE GENOMIC DNA]</scope>
    <source>
        <strain evidence="19 20">JA3-B52</strain>
    </source>
</reference>
<evidence type="ECO:0000256" key="1">
    <source>
        <dbReference type="ARBA" id="ARBA00004429"/>
    </source>
</evidence>
<evidence type="ECO:0000256" key="8">
    <source>
        <dbReference type="ARBA" id="ARBA00022636"/>
    </source>
</evidence>
<feature type="transmembrane region" description="Helical" evidence="16">
    <location>
        <begin position="58"/>
        <end position="77"/>
    </location>
</feature>
<feature type="transmembrane region" description="Helical" evidence="16">
    <location>
        <begin position="532"/>
        <end position="552"/>
    </location>
</feature>
<evidence type="ECO:0000256" key="15">
    <source>
        <dbReference type="ARBA" id="ARBA00048682"/>
    </source>
</evidence>
<keyword evidence="10 16" id="KW-0808">Transferase</keyword>
<dbReference type="OrthoDB" id="9806824at2"/>
<evidence type="ECO:0000256" key="10">
    <source>
        <dbReference type="ARBA" id="ARBA00022679"/>
    </source>
</evidence>
<dbReference type="SUPFAM" id="SSF141371">
    <property type="entry name" value="PilZ domain-like"/>
    <property type="match status" value="1"/>
</dbReference>
<feature type="domain" description="Glycosyltransferase 2-like" evidence="17">
    <location>
        <begin position="138"/>
        <end position="308"/>
    </location>
</feature>
<dbReference type="Pfam" id="PF07238">
    <property type="entry name" value="PilZ"/>
    <property type="match status" value="1"/>
</dbReference>
<comment type="caution">
    <text evidence="19">The sequence shown here is derived from an EMBL/GenBank/DDBJ whole genome shotgun (WGS) entry which is preliminary data.</text>
</comment>
<keyword evidence="20" id="KW-1185">Reference proteome</keyword>
<keyword evidence="9 16" id="KW-0328">Glycosyltransferase</keyword>
<dbReference type="Gene3D" id="2.60.120.260">
    <property type="entry name" value="Galactose-binding domain-like"/>
    <property type="match status" value="2"/>
</dbReference>
<keyword evidence="11 16" id="KW-0812">Transmembrane</keyword>
<protein>
    <recommendedName>
        <fullName evidence="5 16">Cellulose synthase catalytic subunit [UDP-forming]</fullName>
        <ecNumber evidence="4 16">2.4.1.12</ecNumber>
    </recommendedName>
</protein>
<dbReference type="InterPro" id="IPR009875">
    <property type="entry name" value="PilZ_domain"/>
</dbReference>
<accession>A0A5C8LTC6</accession>
<dbReference type="RefSeq" id="WP_147904676.1">
    <property type="nucleotide sequence ID" value="NZ_BAAAGC010000005.1"/>
</dbReference>
<gene>
    <name evidence="19" type="primary">bcsA</name>
    <name evidence="19" type="ORF">FU839_12775</name>
</gene>
<name>A0A5C8LTC6_9GAMM</name>
<feature type="transmembrane region" description="Helical" evidence="16">
    <location>
        <begin position="9"/>
        <end position="28"/>
    </location>
</feature>
<keyword evidence="6 16" id="KW-1003">Cell membrane</keyword>
<evidence type="ECO:0000313" key="19">
    <source>
        <dbReference type="EMBL" id="TXK79937.1"/>
    </source>
</evidence>
<evidence type="ECO:0000256" key="6">
    <source>
        <dbReference type="ARBA" id="ARBA00022475"/>
    </source>
</evidence>
<feature type="transmembrane region" description="Helical" evidence="16">
    <location>
        <begin position="92"/>
        <end position="113"/>
    </location>
</feature>
<feature type="transmembrane region" description="Helical" evidence="16">
    <location>
        <begin position="388"/>
        <end position="411"/>
    </location>
</feature>
<feature type="domain" description="PilZ" evidence="18">
    <location>
        <begin position="557"/>
        <end position="651"/>
    </location>
</feature>
<dbReference type="GO" id="GO:0016760">
    <property type="term" value="F:cellulose synthase (UDP-forming) activity"/>
    <property type="evidence" value="ECO:0007669"/>
    <property type="project" value="UniProtKB-EC"/>
</dbReference>
<keyword evidence="12 16" id="KW-0135">Cellulose biosynthesis</keyword>
<keyword evidence="13 16" id="KW-1133">Transmembrane helix</keyword>
<evidence type="ECO:0000256" key="2">
    <source>
        <dbReference type="ARBA" id="ARBA00005186"/>
    </source>
</evidence>
<dbReference type="Gene3D" id="2.40.10.220">
    <property type="entry name" value="predicted glycosyltransferase like domains"/>
    <property type="match status" value="1"/>
</dbReference>
<evidence type="ECO:0000256" key="5">
    <source>
        <dbReference type="ARBA" id="ARBA00018714"/>
    </source>
</evidence>
<evidence type="ECO:0000256" key="7">
    <source>
        <dbReference type="ARBA" id="ARBA00022519"/>
    </source>
</evidence>
<dbReference type="CDD" id="cd06421">
    <property type="entry name" value="CESA_CelA_like"/>
    <property type="match status" value="1"/>
</dbReference>
<evidence type="ECO:0000256" key="13">
    <source>
        <dbReference type="ARBA" id="ARBA00022989"/>
    </source>
</evidence>
<evidence type="ECO:0000256" key="9">
    <source>
        <dbReference type="ARBA" id="ARBA00022676"/>
    </source>
</evidence>
<dbReference type="UniPathway" id="UPA00694"/>
<comment type="subcellular location">
    <subcellularLocation>
        <location evidence="1">Cell inner membrane</location>
        <topology evidence="1">Multi-pass membrane protein</topology>
    </subcellularLocation>
</comment>
<dbReference type="Pfam" id="PF03170">
    <property type="entry name" value="BcsB"/>
    <property type="match status" value="1"/>
</dbReference>
<dbReference type="GO" id="GO:0006011">
    <property type="term" value="P:UDP-alpha-D-glucose metabolic process"/>
    <property type="evidence" value="ECO:0007669"/>
    <property type="project" value="InterPro"/>
</dbReference>
<dbReference type="InterPro" id="IPR003919">
    <property type="entry name" value="Cell_synth_A"/>
</dbReference>
<dbReference type="Pfam" id="PF03552">
    <property type="entry name" value="Cellulose_synt"/>
    <property type="match status" value="1"/>
</dbReference>
<dbReference type="GO" id="GO:0030244">
    <property type="term" value="P:cellulose biosynthetic process"/>
    <property type="evidence" value="ECO:0007669"/>
    <property type="project" value="UniProtKB-KW"/>
</dbReference>
<dbReference type="NCBIfam" id="TIGR03030">
    <property type="entry name" value="CelA"/>
    <property type="match status" value="1"/>
</dbReference>
<evidence type="ECO:0000259" key="18">
    <source>
        <dbReference type="Pfam" id="PF07238"/>
    </source>
</evidence>
<comment type="cofactor">
    <cofactor evidence="16">
        <name>Mg(2+)</name>
        <dbReference type="ChEBI" id="CHEBI:18420"/>
    </cofactor>
</comment>
<evidence type="ECO:0000256" key="12">
    <source>
        <dbReference type="ARBA" id="ARBA00022916"/>
    </source>
</evidence>
<dbReference type="SUPFAM" id="SSF53448">
    <property type="entry name" value="Nucleotide-diphospho-sugar transferases"/>
    <property type="match status" value="1"/>
</dbReference>
<dbReference type="GO" id="GO:0035438">
    <property type="term" value="F:cyclic-di-GMP binding"/>
    <property type="evidence" value="ECO:0007669"/>
    <property type="project" value="InterPro"/>
</dbReference>
<evidence type="ECO:0000256" key="4">
    <source>
        <dbReference type="ARBA" id="ARBA00012539"/>
    </source>
</evidence>
<dbReference type="InterPro" id="IPR050321">
    <property type="entry name" value="Glycosyltr_2/OpgH_subfam"/>
</dbReference>
<dbReference type="GO" id="GO:0005886">
    <property type="term" value="C:plasma membrane"/>
    <property type="evidence" value="ECO:0007669"/>
    <property type="project" value="UniProtKB-SubCell"/>
</dbReference>
<evidence type="ECO:0000313" key="20">
    <source>
        <dbReference type="Proteomes" id="UP000321814"/>
    </source>
</evidence>
<proteinExistence type="inferred from homology"/>
<sequence length="1475" mass="164860">MKGNHSTPSGILSAVAVLFWLAVAFVIVTTPLSLSNQVLFAVSCAVMLFLVSRRKNHWTHVVMLLMCVIVSTRYLYWRTTDTLVFDSFMEGFLSLGLLAAEFYAWIILTLGFFQTIWPLERRIEPMPDDIALWPTVDVYIPTYNESLDVVKDTVLAAQNIDYPPEKIRVYILDDGRRAEFGAFAVEAGVGYITRDNNNHAKAGNLNNAITMTSGELICIFDCDHVSTRAFLQATVGAFIKDKKLALMQTPHYFYSPDPFERNLTIGDEIPREGELFYGPVQKGNDFWNAAFFCGSCAVIRRSAIEEIGGFAVETVTEDAHTALKLQRRGWNSAFLALPLAAGLATERLALHIGQRARWARGMLQILRLDNPLFGRGLSLPQRLCYLNAMLHFLFSLPRIVFLTAPLCYLLFGQNIIDASPEMILAYALPHLFFTTYTNSRLQGKFRHTFWGEIYEAVLSFHLVLPTIATLVNPRKGKFNVTEKGGLLENGYFDYDMVKPHLFTLVLLLCGFLSGIVQLIWSEHYQVEPKVLLLNLFWAGFSCIMLFASVAVAREMKQVRQTVRLDVSLPVVLHLETGHTLKTKSINLSMGGASVQTVSSQIDNEKIVDIEIYLNQVPMVFPVETLYRDDESIRFKFKNLPVAQRRELVKVVMGRADAWLPNSTESKENNIFSSIWRVMRAVSGLFQESIKNKNNRANKVSQRSRPLSGWRPRLALLVLIAISAVIISNQALSAALDNPATSKQAAVQPKQPAVNAANTAAVPAPAFNIRTQVFGFEDFGLKEDLYFYGNETSAGVTFKIRGDEFVRLANLKLDLNYSDALLEDESFLDVMLNGQLLQTIELSPFNAKSLQVEIPIPPALVLGSNNLDFRLNAKTLQQCNNVLSKDIWVNVAKRSSLVLSLQRLAVSTDLARFPEPFFNSGAMGLVKVPIVLPLKTTSATLTSSAIVASYIGSVAQYQTVTFPVIRNSLPADNAIVFVMPNETISGLPIPPVQGPELRLIENPVNPVYKLLMVMGRTPEELKVAATHLVTRTSSLTGTYVKAEQLQQNARKPYDAPRWASTEQPIEFGELQDEERLVSRGFFHPPIEVNFTVSPDLFFWEREVIPLTIKYNFPEGQWLNEQKSTLDVSLNNQYLTSLPVNQSGLWASFNSLLGRDIRQEQAQIEIPPYLLYGENKLSLFYNFVANDTGCELELPAESAGRIFENSSIDLTQAKNFTQLPNLSFFVGVGFPFTRYADLSETVALLPVFPGNEEIQTLLEVAARMGENTGYPALGMDVKTGLTVTSGLKNHDLLVISNFKDLDESALLERSVFDVHKDRMTIKSFSWFDRSLWFLQGDWDREVKTANRILDSAQKVQGLFSFVSPVDSDRVVVLLTAEKSKQLPQLLHSLAKPLVSSQVHGDMALLDSQGHVRSARAGELVASGDMPWHMEVRWFFGQHVVFMVIGLALAAFLGALILFPLLSARAQNRLKTGSGNNE</sequence>
<comment type="function">
    <text evidence="16">Catalytic subunit of cellulose synthase. It polymerizes uridine 5'-diphosphate glucose to cellulose.</text>
</comment>
<dbReference type="Pfam" id="PF00535">
    <property type="entry name" value="Glycos_transf_2"/>
    <property type="match status" value="1"/>
</dbReference>
<feature type="transmembrane region" description="Helical" evidence="16">
    <location>
        <begin position="34"/>
        <end position="51"/>
    </location>
</feature>
<dbReference type="PRINTS" id="PR01439">
    <property type="entry name" value="CELLSNTHASEA"/>
</dbReference>
<keyword evidence="8 16" id="KW-0973">c-di-GMP</keyword>
<dbReference type="InterPro" id="IPR001173">
    <property type="entry name" value="Glyco_trans_2-like"/>
</dbReference>
<evidence type="ECO:0000256" key="11">
    <source>
        <dbReference type="ARBA" id="ARBA00022692"/>
    </source>
</evidence>
<dbReference type="InterPro" id="IPR018513">
    <property type="entry name" value="Cell_synthase_bac"/>
</dbReference>
<dbReference type="PANTHER" id="PTHR43867">
    <property type="entry name" value="CELLULOSE SYNTHASE CATALYTIC SUBUNIT A [UDP-FORMING]"/>
    <property type="match status" value="1"/>
</dbReference>
<evidence type="ECO:0000256" key="3">
    <source>
        <dbReference type="ARBA" id="ARBA00006739"/>
    </source>
</evidence>
<evidence type="ECO:0000256" key="16">
    <source>
        <dbReference type="RuleBase" id="RU365020"/>
    </source>
</evidence>
<keyword evidence="7 16" id="KW-0997">Cell inner membrane</keyword>
<dbReference type="Proteomes" id="UP000321814">
    <property type="component" value="Unassembled WGS sequence"/>
</dbReference>
<feature type="transmembrane region" description="Helical" evidence="16">
    <location>
        <begin position="501"/>
        <end position="520"/>
    </location>
</feature>
<dbReference type="InterPro" id="IPR005150">
    <property type="entry name" value="Cellulose_synth"/>
</dbReference>
<feature type="transmembrane region" description="Helical" evidence="16">
    <location>
        <begin position="423"/>
        <end position="441"/>
    </location>
</feature>
<dbReference type="PANTHER" id="PTHR43867:SF2">
    <property type="entry name" value="CELLULOSE SYNTHASE CATALYTIC SUBUNIT A [UDP-FORMING]"/>
    <property type="match status" value="1"/>
</dbReference>
<feature type="transmembrane region" description="Helical" evidence="16">
    <location>
        <begin position="713"/>
        <end position="735"/>
    </location>
</feature>
<dbReference type="EMBL" id="VRLR01000008">
    <property type="protein sequence ID" value="TXK79937.1"/>
    <property type="molecule type" value="Genomic_DNA"/>
</dbReference>
<comment type="similarity">
    <text evidence="3">Belongs to the glycosyltransferase 2 family.</text>
</comment>
<evidence type="ECO:0000259" key="17">
    <source>
        <dbReference type="Pfam" id="PF00535"/>
    </source>
</evidence>
<dbReference type="Gene3D" id="3.90.550.10">
    <property type="entry name" value="Spore Coat Polysaccharide Biosynthesis Protein SpsA, Chain A"/>
    <property type="match status" value="1"/>
</dbReference>
<organism evidence="19 20">
    <name type="scientific">Rheinheimera tangshanensis</name>
    <dbReference type="NCBI Taxonomy" id="400153"/>
    <lineage>
        <taxon>Bacteria</taxon>
        <taxon>Pseudomonadati</taxon>
        <taxon>Pseudomonadota</taxon>
        <taxon>Gammaproteobacteria</taxon>
        <taxon>Chromatiales</taxon>
        <taxon>Chromatiaceae</taxon>
        <taxon>Rheinheimera</taxon>
    </lineage>
</organism>